<accession>B1ZMW9</accession>
<dbReference type="Gene3D" id="1.10.3660.10">
    <property type="entry name" value="6-phosphogluconate dehydrogenase C-terminal like domain"/>
    <property type="match status" value="1"/>
</dbReference>
<dbReference type="KEGG" id="ote:Oter_2114"/>
<dbReference type="PANTHER" id="PTHR21363">
    <property type="entry name" value="PREPHENATE DEHYDROGENASE"/>
    <property type="match status" value="1"/>
</dbReference>
<dbReference type="InterPro" id="IPR003099">
    <property type="entry name" value="Prephen_DH"/>
</dbReference>
<dbReference type="GO" id="GO:0008977">
    <property type="term" value="F:prephenate dehydrogenase (NAD+) activity"/>
    <property type="evidence" value="ECO:0007669"/>
    <property type="project" value="InterPro"/>
</dbReference>
<feature type="chain" id="PRO_5002774242" evidence="3">
    <location>
        <begin position="22"/>
        <end position="285"/>
    </location>
</feature>
<dbReference type="SUPFAM" id="SSF48179">
    <property type="entry name" value="6-phosphogluconate dehydrogenase C-terminal domain-like"/>
    <property type="match status" value="1"/>
</dbReference>
<gene>
    <name evidence="5" type="ordered locus">Oter_2114</name>
</gene>
<dbReference type="STRING" id="452637.Oter_2114"/>
<dbReference type="InterPro" id="IPR008927">
    <property type="entry name" value="6-PGluconate_DH-like_C_sf"/>
</dbReference>
<dbReference type="Gene3D" id="3.40.50.720">
    <property type="entry name" value="NAD(P)-binding Rossmann-like Domain"/>
    <property type="match status" value="1"/>
</dbReference>
<dbReference type="HOGENOM" id="CLU_055968_0_0_0"/>
<organism evidence="5 6">
    <name type="scientific">Opitutus terrae (strain DSM 11246 / JCM 15787 / PB90-1)</name>
    <dbReference type="NCBI Taxonomy" id="452637"/>
    <lineage>
        <taxon>Bacteria</taxon>
        <taxon>Pseudomonadati</taxon>
        <taxon>Verrucomicrobiota</taxon>
        <taxon>Opitutia</taxon>
        <taxon>Opitutales</taxon>
        <taxon>Opitutaceae</taxon>
        <taxon>Opitutus</taxon>
    </lineage>
</organism>
<dbReference type="InterPro" id="IPR036291">
    <property type="entry name" value="NAD(P)-bd_dom_sf"/>
</dbReference>
<reference evidence="5 6" key="1">
    <citation type="journal article" date="2011" name="J. Bacteriol.">
        <title>Genome sequence of the verrucomicrobium Opitutus terrae PB90-1, an abundant inhabitant of rice paddy soil ecosystems.</title>
        <authorList>
            <person name="van Passel M.W."/>
            <person name="Kant R."/>
            <person name="Palva A."/>
            <person name="Copeland A."/>
            <person name="Lucas S."/>
            <person name="Lapidus A."/>
            <person name="Glavina del Rio T."/>
            <person name="Pitluck S."/>
            <person name="Goltsman E."/>
            <person name="Clum A."/>
            <person name="Sun H."/>
            <person name="Schmutz J."/>
            <person name="Larimer F.W."/>
            <person name="Land M.L."/>
            <person name="Hauser L."/>
            <person name="Kyrpides N."/>
            <person name="Mikhailova N."/>
            <person name="Richardson P.P."/>
            <person name="Janssen P.H."/>
            <person name="de Vos W.M."/>
            <person name="Smidt H."/>
        </authorList>
    </citation>
    <scope>NUCLEOTIDE SEQUENCE [LARGE SCALE GENOMIC DNA]</scope>
    <source>
        <strain evidence="6">DSM 11246 / JCM 15787 / PB90-1</strain>
    </source>
</reference>
<evidence type="ECO:0000256" key="2">
    <source>
        <dbReference type="SAM" id="Coils"/>
    </source>
</evidence>
<evidence type="ECO:0000313" key="5">
    <source>
        <dbReference type="EMBL" id="ACB75397.1"/>
    </source>
</evidence>
<evidence type="ECO:0000313" key="6">
    <source>
        <dbReference type="Proteomes" id="UP000007013"/>
    </source>
</evidence>
<dbReference type="GO" id="GO:0004665">
    <property type="term" value="F:prephenate dehydrogenase (NADP+) activity"/>
    <property type="evidence" value="ECO:0007669"/>
    <property type="project" value="InterPro"/>
</dbReference>
<dbReference type="eggNOG" id="COG0287">
    <property type="taxonomic scope" value="Bacteria"/>
</dbReference>
<dbReference type="InterPro" id="IPR050812">
    <property type="entry name" value="Preph/Arog_dehydrog"/>
</dbReference>
<dbReference type="InterPro" id="IPR046825">
    <property type="entry name" value="PDH_C"/>
</dbReference>
<dbReference type="AlphaFoldDB" id="B1ZMW9"/>
<protein>
    <submittedName>
        <fullName evidence="5">Prephenate dehydrogenase</fullName>
    </submittedName>
</protein>
<dbReference type="InterPro" id="IPR046826">
    <property type="entry name" value="PDH_N"/>
</dbReference>
<dbReference type="SUPFAM" id="SSF51735">
    <property type="entry name" value="NAD(P)-binding Rossmann-fold domains"/>
    <property type="match status" value="1"/>
</dbReference>
<dbReference type="GO" id="GO:0070403">
    <property type="term" value="F:NAD+ binding"/>
    <property type="evidence" value="ECO:0007669"/>
    <property type="project" value="InterPro"/>
</dbReference>
<dbReference type="Pfam" id="PF20463">
    <property type="entry name" value="PDH_C"/>
    <property type="match status" value="1"/>
</dbReference>
<proteinExistence type="predicted"/>
<keyword evidence="6" id="KW-1185">Reference proteome</keyword>
<dbReference type="PANTHER" id="PTHR21363:SF0">
    <property type="entry name" value="PREPHENATE DEHYDROGENASE [NADP(+)]"/>
    <property type="match status" value="1"/>
</dbReference>
<evidence type="ECO:0000256" key="3">
    <source>
        <dbReference type="SAM" id="SignalP"/>
    </source>
</evidence>
<evidence type="ECO:0000259" key="4">
    <source>
        <dbReference type="PROSITE" id="PS51176"/>
    </source>
</evidence>
<dbReference type="GO" id="GO:0006571">
    <property type="term" value="P:tyrosine biosynthetic process"/>
    <property type="evidence" value="ECO:0007669"/>
    <property type="project" value="InterPro"/>
</dbReference>
<feature type="signal peptide" evidence="3">
    <location>
        <begin position="1"/>
        <end position="21"/>
    </location>
</feature>
<dbReference type="PROSITE" id="PS51176">
    <property type="entry name" value="PDH_ADH"/>
    <property type="match status" value="1"/>
</dbReference>
<dbReference type="Pfam" id="PF02153">
    <property type="entry name" value="PDH_N"/>
    <property type="match status" value="1"/>
</dbReference>
<feature type="domain" description="Prephenate/arogenate dehydrogenase" evidence="4">
    <location>
        <begin position="4"/>
        <end position="285"/>
    </location>
</feature>
<feature type="coiled-coil region" evidence="2">
    <location>
        <begin position="231"/>
        <end position="258"/>
    </location>
</feature>
<name>B1ZMW9_OPITP</name>
<dbReference type="EMBL" id="CP001032">
    <property type="protein sequence ID" value="ACB75397.1"/>
    <property type="molecule type" value="Genomic_DNA"/>
</dbReference>
<dbReference type="RefSeq" id="WP_012374934.1">
    <property type="nucleotide sequence ID" value="NC_010571.1"/>
</dbReference>
<keyword evidence="3" id="KW-0732">Signal</keyword>
<keyword evidence="2" id="KW-0175">Coiled coil</keyword>
<keyword evidence="1" id="KW-0560">Oxidoreductase</keyword>
<evidence type="ECO:0000256" key="1">
    <source>
        <dbReference type="ARBA" id="ARBA00023002"/>
    </source>
</evidence>
<sequence>MSSPTLAILAPGLLGGSVAQAAHARGAAGRIVVWARRPEVRLALAHQPWCSAVTESAEAAVAGADLVVVAAPVDRIIPLVQQVAPHLGAGAIVTDVGSVKGEIARQGHAALGDGAHFVGSHPMAGSEKTGWEHGSAELFQHRTCFVTPLPESNPAAVAKVVAFWRDLGGEPVTVPPDQHDEIVAHISHLPQIVASSLCAMLAGKTPAWRNYAGGGLRDTTRIAGSDPQLWRTILEQNREEVLRALRDYQDELHGLQIALANRDYHEVVARLERGRAYRSQFRPAP</sequence>
<dbReference type="Proteomes" id="UP000007013">
    <property type="component" value="Chromosome"/>
</dbReference>